<gene>
    <name evidence="3" type="ORF">A5642_25265</name>
</gene>
<dbReference type="Proteomes" id="UP000093962">
    <property type="component" value="Unassembled WGS sequence"/>
</dbReference>
<evidence type="ECO:0000313" key="4">
    <source>
        <dbReference type="Proteomes" id="UP000093962"/>
    </source>
</evidence>
<proteinExistence type="predicted"/>
<evidence type="ECO:0000259" key="2">
    <source>
        <dbReference type="Pfam" id="PF11738"/>
    </source>
</evidence>
<reference evidence="3 4" key="1">
    <citation type="submission" date="2016-06" db="EMBL/GenBank/DDBJ databases">
        <authorList>
            <person name="Kjaerup R.B."/>
            <person name="Dalgaard T.S."/>
            <person name="Juul-Madsen H.R."/>
        </authorList>
    </citation>
    <scope>NUCLEOTIDE SEQUENCE [LARGE SCALE GENOMIC DNA]</scope>
    <source>
        <strain evidence="3 4">1199456.5</strain>
    </source>
</reference>
<dbReference type="Gene3D" id="3.30.565.40">
    <property type="entry name" value="Fervidobacterium nodosum Rt17-B1 like"/>
    <property type="match status" value="1"/>
</dbReference>
<feature type="chain" id="PRO_5008295104" description="DUF3298 domain-containing protein" evidence="1">
    <location>
        <begin position="24"/>
        <end position="217"/>
    </location>
</feature>
<dbReference type="EMBL" id="LZSF01000191">
    <property type="protein sequence ID" value="OBA84938.1"/>
    <property type="molecule type" value="Genomic_DNA"/>
</dbReference>
<dbReference type="InterPro" id="IPR037126">
    <property type="entry name" value="PdaC/RsiV-like_sf"/>
</dbReference>
<dbReference type="Gene3D" id="3.90.640.20">
    <property type="entry name" value="Heat-shock cognate protein, ATPase"/>
    <property type="match status" value="1"/>
</dbReference>
<evidence type="ECO:0000313" key="3">
    <source>
        <dbReference type="EMBL" id="OBA84938.1"/>
    </source>
</evidence>
<dbReference type="OrthoDB" id="4696640at2"/>
<evidence type="ECO:0000256" key="1">
    <source>
        <dbReference type="SAM" id="SignalP"/>
    </source>
</evidence>
<dbReference type="InterPro" id="IPR021729">
    <property type="entry name" value="DUF3298"/>
</dbReference>
<dbReference type="AlphaFoldDB" id="A0A1A0MJH3"/>
<comment type="caution">
    <text evidence="3">The sequence shown here is derived from an EMBL/GenBank/DDBJ whole genome shotgun (WGS) entry which is preliminary data.</text>
</comment>
<sequence length="217" mass="22838">MRISALALAATATFLSLAPAASAQQSCGALGGTPDVTGICRIHEVGAGYERTAAFPVDYPDQQAVADFLAQDRDGFVGWVDKFGRGRGYEETVTPTMYRSARTQSLVLKIVDPTGLAHEGHPDIRYRTFTYGAGGPITIDTLFGPGSDPAAILTPVVQHALKARNAALIEPDRGSYRNFAITDDAVTFFFGESQLVGNGGPLTVAVPVGELGGRLHG</sequence>
<feature type="domain" description="DUF3298" evidence="2">
    <location>
        <begin position="141"/>
        <end position="207"/>
    </location>
</feature>
<feature type="signal peptide" evidence="1">
    <location>
        <begin position="1"/>
        <end position="23"/>
    </location>
</feature>
<dbReference type="Pfam" id="PF11738">
    <property type="entry name" value="DUF3298"/>
    <property type="match status" value="1"/>
</dbReference>
<dbReference type="RefSeq" id="WP_064859773.1">
    <property type="nucleotide sequence ID" value="NZ_LZSF01000191.1"/>
</dbReference>
<keyword evidence="1" id="KW-0732">Signal</keyword>
<accession>A0A1A0MJH3</accession>
<organism evidence="3 4">
    <name type="scientific">Mycolicibacterium mucogenicum</name>
    <name type="common">Mycobacterium mucogenicum</name>
    <dbReference type="NCBI Taxonomy" id="56689"/>
    <lineage>
        <taxon>Bacteria</taxon>
        <taxon>Bacillati</taxon>
        <taxon>Actinomycetota</taxon>
        <taxon>Actinomycetes</taxon>
        <taxon>Mycobacteriales</taxon>
        <taxon>Mycobacteriaceae</taxon>
        <taxon>Mycolicibacterium</taxon>
    </lineage>
</organism>
<protein>
    <recommendedName>
        <fullName evidence="2">DUF3298 domain-containing protein</fullName>
    </recommendedName>
</protein>
<name>A0A1A0MJH3_MYCMU</name>